<dbReference type="Pfam" id="PF20431">
    <property type="entry name" value="E_motif"/>
    <property type="match status" value="1"/>
</dbReference>
<feature type="repeat" description="PPR" evidence="2">
    <location>
        <begin position="190"/>
        <end position="224"/>
    </location>
</feature>
<dbReference type="GO" id="GO:0003723">
    <property type="term" value="F:RNA binding"/>
    <property type="evidence" value="ECO:0007669"/>
    <property type="project" value="InterPro"/>
</dbReference>
<dbReference type="AlphaFoldDB" id="A0A9Q0GPC2"/>
<feature type="repeat" description="PPR" evidence="2">
    <location>
        <begin position="89"/>
        <end position="123"/>
    </location>
</feature>
<comment type="caution">
    <text evidence="3">The sequence shown here is derived from an EMBL/GenBank/DDBJ whole genome shotgun (WGS) entry which is preliminary data.</text>
</comment>
<proteinExistence type="predicted"/>
<sequence length="573" mass="64312">MALLLLNPLNSTREKAQTRYLTSLQCGTLLQSFTNSKSYRQGKQLHAYMISSGLLLINTYLNTKLSAFYAICGRMSEAHLIFDNIVLRNSFTWNSMIRGYACNGFSLNSIALYRDMLSFGQKADNFTYPFVLKACGDLLDVQIGRKIHSEIVIRGLESDVYVGNSLLAMYSKFGDMDTARKSFDRMPKRDLTSWNTMISGYTKSGDPEEAISIFSLMGRCRERADCASLVSILPACANIGALKLGTQIHGYVSRNINGLLDTFVTNSLIDVYCNCNSMVYARRLFEMFERDTVTWNSMIFGYARSGDAFESLRHFCRMISEGTDPDQVTVIAVLGSCNQISALQFGMSVHAFLTRKGFSRYAVVGTALIDMYAKCGSLDCSCRVFEEMPEKNLVSWSAMIAGYGLHGMGKEAIAIFNQMKTNHIRPDDITLTSLLSACSHSGLVEEGCDIFSKITEEFDMKPKVEHYSCMVDLLGRVGHLDQAYELIKTMKVKPTLDIWASLLFACRVHHNVKLAENVALNAFDLNPNAVVPYISLSNIYAIEKRWDDVERVRAMVRSKRLKKQPGCSYVELE</sequence>
<gene>
    <name evidence="3" type="ORF">NE237_027015</name>
</gene>
<feature type="repeat" description="PPR" evidence="2">
    <location>
        <begin position="291"/>
        <end position="325"/>
    </location>
</feature>
<dbReference type="GO" id="GO:0009451">
    <property type="term" value="P:RNA modification"/>
    <property type="evidence" value="ECO:0007669"/>
    <property type="project" value="InterPro"/>
</dbReference>
<dbReference type="EMBL" id="JAMYWD010000012">
    <property type="protein sequence ID" value="KAJ4950183.1"/>
    <property type="molecule type" value="Genomic_DNA"/>
</dbReference>
<accession>A0A9Q0GPC2</accession>
<dbReference type="Pfam" id="PF13041">
    <property type="entry name" value="PPR_2"/>
    <property type="match status" value="1"/>
</dbReference>
<evidence type="ECO:0000256" key="2">
    <source>
        <dbReference type="PROSITE-ProRule" id="PRU00708"/>
    </source>
</evidence>
<evidence type="ECO:0000256" key="1">
    <source>
        <dbReference type="ARBA" id="ARBA00022737"/>
    </source>
</evidence>
<dbReference type="FunFam" id="1.25.40.10:FF:000090">
    <property type="entry name" value="Pentatricopeptide repeat-containing protein, chloroplastic"/>
    <property type="match status" value="1"/>
</dbReference>
<feature type="repeat" description="PPR" evidence="2">
    <location>
        <begin position="392"/>
        <end position="426"/>
    </location>
</feature>
<dbReference type="PANTHER" id="PTHR24015:SF1063">
    <property type="entry name" value="OS12G0156900 PROTEIN"/>
    <property type="match status" value="1"/>
</dbReference>
<protein>
    <recommendedName>
        <fullName evidence="5">Pentatricopeptide repeat-containing protein</fullName>
    </recommendedName>
</protein>
<dbReference type="InterPro" id="IPR002885">
    <property type="entry name" value="PPR_rpt"/>
</dbReference>
<name>A0A9Q0GPC2_9MAGN</name>
<evidence type="ECO:0008006" key="5">
    <source>
        <dbReference type="Google" id="ProtNLM"/>
    </source>
</evidence>
<dbReference type="InterPro" id="IPR011990">
    <property type="entry name" value="TPR-like_helical_dom_sf"/>
</dbReference>
<dbReference type="PROSITE" id="PS51375">
    <property type="entry name" value="PPR"/>
    <property type="match status" value="4"/>
</dbReference>
<dbReference type="NCBIfam" id="TIGR00756">
    <property type="entry name" value="PPR"/>
    <property type="match status" value="4"/>
</dbReference>
<keyword evidence="4" id="KW-1185">Reference proteome</keyword>
<dbReference type="Pfam" id="PF01535">
    <property type="entry name" value="PPR"/>
    <property type="match status" value="6"/>
</dbReference>
<dbReference type="Gene3D" id="1.25.40.10">
    <property type="entry name" value="Tetratricopeptide repeat domain"/>
    <property type="match status" value="5"/>
</dbReference>
<dbReference type="InterPro" id="IPR046960">
    <property type="entry name" value="PPR_At4g14850-like_plant"/>
</dbReference>
<dbReference type="PANTHER" id="PTHR24015">
    <property type="entry name" value="OS07G0578800 PROTEIN-RELATED"/>
    <property type="match status" value="1"/>
</dbReference>
<reference evidence="3" key="1">
    <citation type="journal article" date="2023" name="Plant J.">
        <title>The genome of the king protea, Protea cynaroides.</title>
        <authorList>
            <person name="Chang J."/>
            <person name="Duong T.A."/>
            <person name="Schoeman C."/>
            <person name="Ma X."/>
            <person name="Roodt D."/>
            <person name="Barker N."/>
            <person name="Li Z."/>
            <person name="Van de Peer Y."/>
            <person name="Mizrachi E."/>
        </authorList>
    </citation>
    <scope>NUCLEOTIDE SEQUENCE</scope>
    <source>
        <tissue evidence="3">Young leaves</tissue>
    </source>
</reference>
<organism evidence="3 4">
    <name type="scientific">Protea cynaroides</name>
    <dbReference type="NCBI Taxonomy" id="273540"/>
    <lineage>
        <taxon>Eukaryota</taxon>
        <taxon>Viridiplantae</taxon>
        <taxon>Streptophyta</taxon>
        <taxon>Embryophyta</taxon>
        <taxon>Tracheophyta</taxon>
        <taxon>Spermatophyta</taxon>
        <taxon>Magnoliopsida</taxon>
        <taxon>Proteales</taxon>
        <taxon>Proteaceae</taxon>
        <taxon>Protea</taxon>
    </lineage>
</organism>
<dbReference type="FunFam" id="1.25.40.10:FF:000427">
    <property type="entry name" value="Pentatricopeptide repeat-containing protein chloroplastic"/>
    <property type="match status" value="1"/>
</dbReference>
<dbReference type="Proteomes" id="UP001141806">
    <property type="component" value="Unassembled WGS sequence"/>
</dbReference>
<evidence type="ECO:0000313" key="3">
    <source>
        <dbReference type="EMBL" id="KAJ4950183.1"/>
    </source>
</evidence>
<dbReference type="OrthoDB" id="185373at2759"/>
<keyword evidence="1" id="KW-0677">Repeat</keyword>
<dbReference type="InterPro" id="IPR046848">
    <property type="entry name" value="E_motif"/>
</dbReference>
<evidence type="ECO:0000313" key="4">
    <source>
        <dbReference type="Proteomes" id="UP001141806"/>
    </source>
</evidence>